<dbReference type="AlphaFoldDB" id="A0A081C4C2"/>
<gene>
    <name evidence="7" type="ORF">U27_06411</name>
</gene>
<dbReference type="Pfam" id="PF04932">
    <property type="entry name" value="Wzy_C"/>
    <property type="match status" value="1"/>
</dbReference>
<comment type="subcellular location">
    <subcellularLocation>
        <location evidence="1">Membrane</location>
        <topology evidence="1">Multi-pass membrane protein</topology>
    </subcellularLocation>
</comment>
<dbReference type="eggNOG" id="COG3307">
    <property type="taxonomic scope" value="Bacteria"/>
</dbReference>
<evidence type="ECO:0000256" key="5">
    <source>
        <dbReference type="SAM" id="Phobius"/>
    </source>
</evidence>
<accession>A0A081C4C2</accession>
<evidence type="ECO:0000259" key="6">
    <source>
        <dbReference type="Pfam" id="PF04932"/>
    </source>
</evidence>
<dbReference type="InterPro" id="IPR051533">
    <property type="entry name" value="WaaL-like"/>
</dbReference>
<feature type="transmembrane region" description="Helical" evidence="5">
    <location>
        <begin position="46"/>
        <end position="64"/>
    </location>
</feature>
<feature type="transmembrane region" description="Helical" evidence="5">
    <location>
        <begin position="194"/>
        <end position="212"/>
    </location>
</feature>
<proteinExistence type="predicted"/>
<keyword evidence="2 5" id="KW-0812">Transmembrane</keyword>
<sequence length="470" mass="54427">MRKLFLIVMFWGPIPLIFVDPFYGTILYAVVNIIRPEQLLWGDTSATGRIFLATQVATFTSWIIHSNKLKLEYTKLPFQIKIFVLMIIEMIIVYFYALVPAFSWRWTNLFIRVVLFCFLISKSINTTKKLELYYGISVLWWTLLAMWGIQQKFGGNSRMEGLGGVVLFDINDLSAVYMLYIPMGYYFMFSRNKLIKFLGVYSTLVFIIFIILGGSRGAFLALIGSYAYIFLRSPGTQKIKTLFALIVVGGLLVFIFILFMPPEYISDYTERLKTMLGQESEDTGEVKYESSASGRVVIWKAALFIYRTHPEYWLTGVGMNCFYLIYKDYHIDEIRAYLEPDEFVQIAQGGKQMHNTFLNFLLGGGLLVFPTYLFLIFYVIRQAHNIPKKYPKFVDGVNIHLYAWAIETGIIGFCIAVMFVTLEFIDFFYWTLTLSGVVANIGKSAQKQIELGKEDEEEIEEYPIRRRIYA</sequence>
<feature type="transmembrane region" description="Helical" evidence="5">
    <location>
        <begin position="103"/>
        <end position="120"/>
    </location>
</feature>
<dbReference type="PANTHER" id="PTHR37422">
    <property type="entry name" value="TEICHURONIC ACID BIOSYNTHESIS PROTEIN TUAE"/>
    <property type="match status" value="1"/>
</dbReference>
<dbReference type="GO" id="GO:0016020">
    <property type="term" value="C:membrane"/>
    <property type="evidence" value="ECO:0007669"/>
    <property type="project" value="UniProtKB-SubCell"/>
</dbReference>
<evidence type="ECO:0000256" key="3">
    <source>
        <dbReference type="ARBA" id="ARBA00022989"/>
    </source>
</evidence>
<dbReference type="EMBL" id="DF820470">
    <property type="protein sequence ID" value="GAK59427.1"/>
    <property type="molecule type" value="Genomic_DNA"/>
</dbReference>
<evidence type="ECO:0000256" key="2">
    <source>
        <dbReference type="ARBA" id="ARBA00022692"/>
    </source>
</evidence>
<feature type="domain" description="O-antigen ligase-related" evidence="6">
    <location>
        <begin position="203"/>
        <end position="369"/>
    </location>
</feature>
<keyword evidence="8" id="KW-1185">Reference proteome</keyword>
<dbReference type="HOGENOM" id="CLU_625181_0_0_0"/>
<keyword evidence="3 5" id="KW-1133">Transmembrane helix</keyword>
<evidence type="ECO:0000313" key="8">
    <source>
        <dbReference type="Proteomes" id="UP000030661"/>
    </source>
</evidence>
<protein>
    <submittedName>
        <fullName evidence="7">O-antigen polymerase</fullName>
    </submittedName>
</protein>
<reference evidence="7" key="1">
    <citation type="journal article" date="2015" name="PeerJ">
        <title>First genomic representation of candidate bacterial phylum KSB3 points to enhanced environmental sensing as a trigger of wastewater bulking.</title>
        <authorList>
            <person name="Sekiguchi Y."/>
            <person name="Ohashi A."/>
            <person name="Parks D.H."/>
            <person name="Yamauchi T."/>
            <person name="Tyson G.W."/>
            <person name="Hugenholtz P."/>
        </authorList>
    </citation>
    <scope>NUCLEOTIDE SEQUENCE [LARGE SCALE GENOMIC DNA]</scope>
</reference>
<dbReference type="InterPro" id="IPR007016">
    <property type="entry name" value="O-antigen_ligase-rel_domated"/>
</dbReference>
<feature type="transmembrane region" description="Helical" evidence="5">
    <location>
        <begin position="242"/>
        <end position="260"/>
    </location>
</feature>
<dbReference type="STRING" id="1499967.U27_06411"/>
<feature type="transmembrane region" description="Helical" evidence="5">
    <location>
        <begin position="357"/>
        <end position="380"/>
    </location>
</feature>
<name>A0A081C4C2_VECG1</name>
<feature type="transmembrane region" description="Helical" evidence="5">
    <location>
        <begin position="132"/>
        <end position="149"/>
    </location>
</feature>
<dbReference type="Proteomes" id="UP000030661">
    <property type="component" value="Unassembled WGS sequence"/>
</dbReference>
<feature type="transmembrane region" description="Helical" evidence="5">
    <location>
        <begin position="76"/>
        <end position="97"/>
    </location>
</feature>
<organism evidence="7">
    <name type="scientific">Vecturithrix granuli</name>
    <dbReference type="NCBI Taxonomy" id="1499967"/>
    <lineage>
        <taxon>Bacteria</taxon>
        <taxon>Candidatus Moduliflexota</taxon>
        <taxon>Candidatus Vecturitrichia</taxon>
        <taxon>Candidatus Vecturitrichales</taxon>
        <taxon>Candidatus Vecturitrichaceae</taxon>
        <taxon>Candidatus Vecturithrix</taxon>
    </lineage>
</organism>
<feature type="transmembrane region" description="Helical" evidence="5">
    <location>
        <begin position="7"/>
        <end position="34"/>
    </location>
</feature>
<evidence type="ECO:0000256" key="4">
    <source>
        <dbReference type="ARBA" id="ARBA00023136"/>
    </source>
</evidence>
<dbReference type="PANTHER" id="PTHR37422:SF13">
    <property type="entry name" value="LIPOPOLYSACCHARIDE BIOSYNTHESIS PROTEIN PA4999-RELATED"/>
    <property type="match status" value="1"/>
</dbReference>
<evidence type="ECO:0000256" key="1">
    <source>
        <dbReference type="ARBA" id="ARBA00004141"/>
    </source>
</evidence>
<evidence type="ECO:0000313" key="7">
    <source>
        <dbReference type="EMBL" id="GAK59427.1"/>
    </source>
</evidence>
<keyword evidence="4 5" id="KW-0472">Membrane</keyword>
<feature type="transmembrane region" description="Helical" evidence="5">
    <location>
        <begin position="401"/>
        <end position="421"/>
    </location>
</feature>